<keyword evidence="5" id="KW-1185">Reference proteome</keyword>
<reference evidence="4 5" key="1">
    <citation type="submission" date="2016-10" db="EMBL/GenBank/DDBJ databases">
        <authorList>
            <person name="de Groot N.N."/>
        </authorList>
    </citation>
    <scope>NUCLEOTIDE SEQUENCE [LARGE SCALE GENOMIC DNA]</scope>
    <source>
        <strain evidence="4 5">CGMCC 1.10331</strain>
    </source>
</reference>
<dbReference type="AlphaFoldDB" id="A0A1H6CPI9"/>
<dbReference type="EMBL" id="FNVN01000008">
    <property type="protein sequence ID" value="SEG74633.1"/>
    <property type="molecule type" value="Genomic_DNA"/>
</dbReference>
<gene>
    <name evidence="3" type="ORF">DV707_14065</name>
    <name evidence="4" type="ORF">SAMN04488133_3609</name>
</gene>
<dbReference type="NCBIfam" id="NF006153">
    <property type="entry name" value="PRK08296.1-5"/>
    <property type="match status" value="1"/>
</dbReference>
<organism evidence="4 5">
    <name type="scientific">Halobellus limi</name>
    <dbReference type="NCBI Taxonomy" id="699433"/>
    <lineage>
        <taxon>Archaea</taxon>
        <taxon>Methanobacteriati</taxon>
        <taxon>Methanobacteriota</taxon>
        <taxon>Stenosarchaea group</taxon>
        <taxon>Halobacteria</taxon>
        <taxon>Halobacteriales</taxon>
        <taxon>Haloferacaceae</taxon>
        <taxon>Halobellus</taxon>
    </lineage>
</organism>
<evidence type="ECO:0000313" key="4">
    <source>
        <dbReference type="EMBL" id="SEG74633.1"/>
    </source>
</evidence>
<evidence type="ECO:0000313" key="6">
    <source>
        <dbReference type="Proteomes" id="UP000296733"/>
    </source>
</evidence>
<sequence>MGSDQGTPTTAEEAPRDAGASRERFPHAGELELPAELDGWEEMYPEYFQFELTDDRTDYERGRFWFWDKKDTTEPVMPWDMTISAQAWQIAMAQNTSRVFAIPPSMSVDIRVVAGYVYFTGINVDDEELLQERAQIFAERSEYYYENYDALYNGTWLPAVKEIGNEIDSLEVPEKLPEYVPEDVITEGKGQSQSTLDVIRNYNRLTELALEGWQRHFEFLYLAYLAYMQFTETSRELFPDISDDAIGKMVSAVEADVFRPDQELNGLAELAVDLGDDVTDVLTSDASPETKMERLRETDAGREFIDRFDEIKDPWFYMTYGDGFHSYKGSWIEDLEAPFDHLESKVGRLQDGEELGRDFEALQDERDEIVEEYRRYLDAEEREEFDHAYETCMTVYEYAENHQFWIENWLHTIVFRKMREFGRLLVNHGLLEDAEDVFLFNRFEVAELLEEACETWALGRGAFVSERWQDRAAERRRTFEAAKEWDPSPALGEPPEEVTDPLMQMLWGITTEKVNDWLDVESDTGDESHLEGFGASSGRVEGPARVIEDSADIDTLEEGEVLVAPLTNPAWAPVFPRAEGAVTDDGGITSHAAIVCREYGLPAVTGTGHATSFIETGDQIRLDGETGEVEILEKTE</sequence>
<feature type="compositionally biased region" description="Polar residues" evidence="1">
    <location>
        <begin position="1"/>
        <end position="10"/>
    </location>
</feature>
<keyword evidence="4" id="KW-0808">Transferase</keyword>
<keyword evidence="4" id="KW-0418">Kinase</keyword>
<dbReference type="SUPFAM" id="SSF52009">
    <property type="entry name" value="Phosphohistidine domain"/>
    <property type="match status" value="1"/>
</dbReference>
<dbReference type="GO" id="GO:0016301">
    <property type="term" value="F:kinase activity"/>
    <property type="evidence" value="ECO:0007669"/>
    <property type="project" value="UniProtKB-KW"/>
</dbReference>
<dbReference type="Gene3D" id="3.50.30.10">
    <property type="entry name" value="Phosphohistidine domain"/>
    <property type="match status" value="1"/>
</dbReference>
<keyword evidence="4" id="KW-0670">Pyruvate</keyword>
<evidence type="ECO:0000259" key="2">
    <source>
        <dbReference type="Pfam" id="PF00391"/>
    </source>
</evidence>
<name>A0A1H6CPI9_9EURY</name>
<dbReference type="RefSeq" id="WP_103993136.1">
    <property type="nucleotide sequence ID" value="NZ_CP031311.1"/>
</dbReference>
<dbReference type="GeneID" id="39859242"/>
<dbReference type="OrthoDB" id="23397at2157"/>
<feature type="compositionally biased region" description="Basic and acidic residues" evidence="1">
    <location>
        <begin position="13"/>
        <end position="28"/>
    </location>
</feature>
<evidence type="ECO:0000313" key="3">
    <source>
        <dbReference type="EMBL" id="QCC48692.1"/>
    </source>
</evidence>
<dbReference type="InterPro" id="IPR051549">
    <property type="entry name" value="PEP_Utilizing_Enz"/>
</dbReference>
<dbReference type="EMBL" id="CP031311">
    <property type="protein sequence ID" value="QCC48692.1"/>
    <property type="molecule type" value="Genomic_DNA"/>
</dbReference>
<protein>
    <submittedName>
        <fullName evidence="4">Pyruvate, water dikinase</fullName>
    </submittedName>
</protein>
<accession>A0A1H6CPI9</accession>
<feature type="domain" description="PEP-utilising enzyme mobile" evidence="2">
    <location>
        <begin position="556"/>
        <end position="627"/>
    </location>
</feature>
<dbReference type="Pfam" id="PF00391">
    <property type="entry name" value="PEP-utilizers"/>
    <property type="match status" value="1"/>
</dbReference>
<dbReference type="Proteomes" id="UP000236740">
    <property type="component" value="Unassembled WGS sequence"/>
</dbReference>
<dbReference type="Proteomes" id="UP000296733">
    <property type="component" value="Chromosome"/>
</dbReference>
<proteinExistence type="predicted"/>
<dbReference type="InterPro" id="IPR008279">
    <property type="entry name" value="PEP-util_enz_mobile_dom"/>
</dbReference>
<evidence type="ECO:0000313" key="5">
    <source>
        <dbReference type="Proteomes" id="UP000236740"/>
    </source>
</evidence>
<dbReference type="KEGG" id="hlm:DV707_14065"/>
<evidence type="ECO:0000256" key="1">
    <source>
        <dbReference type="SAM" id="MobiDB-lite"/>
    </source>
</evidence>
<feature type="region of interest" description="Disordered" evidence="1">
    <location>
        <begin position="1"/>
        <end position="28"/>
    </location>
</feature>
<dbReference type="PANTHER" id="PTHR43615">
    <property type="entry name" value="PHOSPHOENOLPYRUVATE SYNTHASE-RELATED"/>
    <property type="match status" value="1"/>
</dbReference>
<dbReference type="PANTHER" id="PTHR43615:SF1">
    <property type="entry name" value="PPDK_N DOMAIN-CONTAINING PROTEIN"/>
    <property type="match status" value="1"/>
</dbReference>
<dbReference type="InterPro" id="IPR036637">
    <property type="entry name" value="Phosphohistidine_dom_sf"/>
</dbReference>
<reference evidence="3 6" key="2">
    <citation type="journal article" date="2019" name="Nat. Commun.">
        <title>A new type of DNA phosphorothioation-based antiviral system in archaea.</title>
        <authorList>
            <person name="Xiong L."/>
            <person name="Liu S."/>
            <person name="Chen S."/>
            <person name="Xiao Y."/>
            <person name="Zhu B."/>
            <person name="Gao Y."/>
            <person name="Zhang Y."/>
            <person name="Chen B."/>
            <person name="Luo J."/>
            <person name="Deng Z."/>
            <person name="Chen X."/>
            <person name="Wang L."/>
            <person name="Chen S."/>
        </authorList>
    </citation>
    <scope>NUCLEOTIDE SEQUENCE [LARGE SCALE GENOMIC DNA]</scope>
    <source>
        <strain evidence="3 6">CGMCC 1.10331</strain>
    </source>
</reference>